<dbReference type="AlphaFoldDB" id="A0A1I3BJJ4"/>
<dbReference type="InterPro" id="IPR036390">
    <property type="entry name" value="WH_DNA-bd_sf"/>
</dbReference>
<dbReference type="Gene3D" id="1.10.10.10">
    <property type="entry name" value="Winged helix-like DNA-binding domain superfamily/Winged helix DNA-binding domain"/>
    <property type="match status" value="1"/>
</dbReference>
<feature type="domain" description="HTH gntR-type" evidence="4">
    <location>
        <begin position="5"/>
        <end position="72"/>
    </location>
</feature>
<dbReference type="RefSeq" id="WP_092856795.1">
    <property type="nucleotide sequence ID" value="NZ_FOQH01000001.1"/>
</dbReference>
<evidence type="ECO:0000256" key="2">
    <source>
        <dbReference type="ARBA" id="ARBA00023125"/>
    </source>
</evidence>
<dbReference type="Gene3D" id="1.20.120.530">
    <property type="entry name" value="GntR ligand-binding domain-like"/>
    <property type="match status" value="1"/>
</dbReference>
<dbReference type="InterPro" id="IPR036388">
    <property type="entry name" value="WH-like_DNA-bd_sf"/>
</dbReference>
<dbReference type="GO" id="GO:0003677">
    <property type="term" value="F:DNA binding"/>
    <property type="evidence" value="ECO:0007669"/>
    <property type="project" value="UniProtKB-KW"/>
</dbReference>
<dbReference type="SUPFAM" id="SSF48008">
    <property type="entry name" value="GntR ligand-binding domain-like"/>
    <property type="match status" value="1"/>
</dbReference>
<dbReference type="STRING" id="1114924.SAMN05216258_101137"/>
<dbReference type="PROSITE" id="PS50949">
    <property type="entry name" value="HTH_GNTR"/>
    <property type="match status" value="1"/>
</dbReference>
<dbReference type="PANTHER" id="PTHR43537">
    <property type="entry name" value="TRANSCRIPTIONAL REGULATOR, GNTR FAMILY"/>
    <property type="match status" value="1"/>
</dbReference>
<dbReference type="PANTHER" id="PTHR43537:SF53">
    <property type="entry name" value="HTH-TYPE TRANSCRIPTIONAL REPRESSOR NANR"/>
    <property type="match status" value="1"/>
</dbReference>
<evidence type="ECO:0000256" key="1">
    <source>
        <dbReference type="ARBA" id="ARBA00023015"/>
    </source>
</evidence>
<name>A0A1I3BJJ4_9RHOB</name>
<proteinExistence type="predicted"/>
<keyword evidence="6" id="KW-1185">Reference proteome</keyword>
<dbReference type="InterPro" id="IPR000524">
    <property type="entry name" value="Tscrpt_reg_HTH_GntR"/>
</dbReference>
<dbReference type="SUPFAM" id="SSF46785">
    <property type="entry name" value="Winged helix' DNA-binding domain"/>
    <property type="match status" value="1"/>
</dbReference>
<evidence type="ECO:0000256" key="3">
    <source>
        <dbReference type="ARBA" id="ARBA00023163"/>
    </source>
</evidence>
<organism evidence="5 6">
    <name type="scientific">Albimonas pacifica</name>
    <dbReference type="NCBI Taxonomy" id="1114924"/>
    <lineage>
        <taxon>Bacteria</taxon>
        <taxon>Pseudomonadati</taxon>
        <taxon>Pseudomonadota</taxon>
        <taxon>Alphaproteobacteria</taxon>
        <taxon>Rhodobacterales</taxon>
        <taxon>Paracoccaceae</taxon>
        <taxon>Albimonas</taxon>
    </lineage>
</organism>
<evidence type="ECO:0000313" key="5">
    <source>
        <dbReference type="EMBL" id="SFH62442.1"/>
    </source>
</evidence>
<dbReference type="Pfam" id="PF00392">
    <property type="entry name" value="GntR"/>
    <property type="match status" value="1"/>
</dbReference>
<dbReference type="InterPro" id="IPR008920">
    <property type="entry name" value="TF_FadR/GntR_C"/>
</dbReference>
<keyword evidence="2 5" id="KW-0238">DNA-binding</keyword>
<dbReference type="SMART" id="SM00895">
    <property type="entry name" value="FCD"/>
    <property type="match status" value="1"/>
</dbReference>
<keyword evidence="1" id="KW-0805">Transcription regulation</keyword>
<dbReference type="CDD" id="cd07377">
    <property type="entry name" value="WHTH_GntR"/>
    <property type="match status" value="1"/>
</dbReference>
<dbReference type="InterPro" id="IPR011711">
    <property type="entry name" value="GntR_C"/>
</dbReference>
<keyword evidence="3" id="KW-0804">Transcription</keyword>
<dbReference type="PRINTS" id="PR00035">
    <property type="entry name" value="HTHGNTR"/>
</dbReference>
<dbReference type="Proteomes" id="UP000199377">
    <property type="component" value="Unassembled WGS sequence"/>
</dbReference>
<dbReference type="SMART" id="SM00345">
    <property type="entry name" value="HTH_GNTR"/>
    <property type="match status" value="1"/>
</dbReference>
<reference evidence="5 6" key="1">
    <citation type="submission" date="2016-10" db="EMBL/GenBank/DDBJ databases">
        <authorList>
            <person name="de Groot N.N."/>
        </authorList>
    </citation>
    <scope>NUCLEOTIDE SEQUENCE [LARGE SCALE GENOMIC DNA]</scope>
    <source>
        <strain evidence="5 6">CGMCC 1.11030</strain>
    </source>
</reference>
<protein>
    <submittedName>
        <fullName evidence="5">DNA-binding transcriptional regulator, GntR family</fullName>
    </submittedName>
</protein>
<evidence type="ECO:0000313" key="6">
    <source>
        <dbReference type="Proteomes" id="UP000199377"/>
    </source>
</evidence>
<dbReference type="EMBL" id="FOQH01000001">
    <property type="protein sequence ID" value="SFH62442.1"/>
    <property type="molecule type" value="Genomic_DNA"/>
</dbReference>
<gene>
    <name evidence="5" type="ORF">SAMN05216258_101137</name>
</gene>
<sequence length="240" mass="26288">MPPLASRSETAYRALRQAILEQELKPGARLPEDEIGAPFGISRTLVRQALQRLQADGLVELGGKRTAAVARPTAEEARDVFRVRRALEREALRILAEDWRPETGAALEGHLRAERQALEARDARAGVRLAWEFHALIAELTGNGLLETWINQLVVRCSLILAVHGRPHAADCSVAEHGAVLDALRRSEPEEAARLMDHHLHLVEGRALAPEAEAAPDLGALLSRYAEALPAPPAPPFSRR</sequence>
<evidence type="ECO:0000259" key="4">
    <source>
        <dbReference type="PROSITE" id="PS50949"/>
    </source>
</evidence>
<dbReference type="OrthoDB" id="7834120at2"/>
<accession>A0A1I3BJJ4</accession>
<dbReference type="Pfam" id="PF07729">
    <property type="entry name" value="FCD"/>
    <property type="match status" value="1"/>
</dbReference>
<dbReference type="GO" id="GO:0003700">
    <property type="term" value="F:DNA-binding transcription factor activity"/>
    <property type="evidence" value="ECO:0007669"/>
    <property type="project" value="InterPro"/>
</dbReference>